<name>A0AAD5PAK1_9FUNG</name>
<keyword evidence="2" id="KW-1185">Reference proteome</keyword>
<evidence type="ECO:0000313" key="1">
    <source>
        <dbReference type="EMBL" id="KAI9249162.1"/>
    </source>
</evidence>
<evidence type="ECO:0000313" key="2">
    <source>
        <dbReference type="Proteomes" id="UP001209540"/>
    </source>
</evidence>
<protein>
    <submittedName>
        <fullName evidence="1">Uncharacterized protein</fullName>
    </submittedName>
</protein>
<gene>
    <name evidence="1" type="ORF">BDA99DRAFT_445852</name>
</gene>
<comment type="caution">
    <text evidence="1">The sequence shown here is derived from an EMBL/GenBank/DDBJ whole genome shotgun (WGS) entry which is preliminary data.</text>
</comment>
<reference evidence="1" key="2">
    <citation type="submission" date="2023-02" db="EMBL/GenBank/DDBJ databases">
        <authorList>
            <consortium name="DOE Joint Genome Institute"/>
            <person name="Mondo S.J."/>
            <person name="Chang Y."/>
            <person name="Wang Y."/>
            <person name="Ahrendt S."/>
            <person name="Andreopoulos W."/>
            <person name="Barry K."/>
            <person name="Beard J."/>
            <person name="Benny G.L."/>
            <person name="Blankenship S."/>
            <person name="Bonito G."/>
            <person name="Cuomo C."/>
            <person name="Desiro A."/>
            <person name="Gervers K.A."/>
            <person name="Hundley H."/>
            <person name="Kuo A."/>
            <person name="LaButti K."/>
            <person name="Lang B.F."/>
            <person name="Lipzen A."/>
            <person name="O'Donnell K."/>
            <person name="Pangilinan J."/>
            <person name="Reynolds N."/>
            <person name="Sandor L."/>
            <person name="Smith M.W."/>
            <person name="Tsang A."/>
            <person name="Grigoriev I.V."/>
            <person name="Stajich J.E."/>
            <person name="Spatafora J.W."/>
        </authorList>
    </citation>
    <scope>NUCLEOTIDE SEQUENCE</scope>
    <source>
        <strain evidence="1">RSA 2281</strain>
    </source>
</reference>
<proteinExistence type="predicted"/>
<dbReference type="AlphaFoldDB" id="A0AAD5PAK1"/>
<dbReference type="Proteomes" id="UP001209540">
    <property type="component" value="Unassembled WGS sequence"/>
</dbReference>
<sequence>MMPELDTIDDPFQKEQWVAQKISMIVTAIDTGTDELSSDEKVRSASRTFRQLFDVPSSERLVNCK</sequence>
<dbReference type="EMBL" id="JAIXMP010000036">
    <property type="protein sequence ID" value="KAI9249162.1"/>
    <property type="molecule type" value="Genomic_DNA"/>
</dbReference>
<reference evidence="1" key="1">
    <citation type="journal article" date="2022" name="IScience">
        <title>Evolution of zygomycete secretomes and the origins of terrestrial fungal ecologies.</title>
        <authorList>
            <person name="Chang Y."/>
            <person name="Wang Y."/>
            <person name="Mondo S."/>
            <person name="Ahrendt S."/>
            <person name="Andreopoulos W."/>
            <person name="Barry K."/>
            <person name="Beard J."/>
            <person name="Benny G.L."/>
            <person name="Blankenship S."/>
            <person name="Bonito G."/>
            <person name="Cuomo C."/>
            <person name="Desiro A."/>
            <person name="Gervers K.A."/>
            <person name="Hundley H."/>
            <person name="Kuo A."/>
            <person name="LaButti K."/>
            <person name="Lang B.F."/>
            <person name="Lipzen A."/>
            <person name="O'Donnell K."/>
            <person name="Pangilinan J."/>
            <person name="Reynolds N."/>
            <person name="Sandor L."/>
            <person name="Smith M.E."/>
            <person name="Tsang A."/>
            <person name="Grigoriev I.V."/>
            <person name="Stajich J.E."/>
            <person name="Spatafora J.W."/>
        </authorList>
    </citation>
    <scope>NUCLEOTIDE SEQUENCE</scope>
    <source>
        <strain evidence="1">RSA 2281</strain>
    </source>
</reference>
<accession>A0AAD5PAK1</accession>
<organism evidence="1 2">
    <name type="scientific">Phascolomyces articulosus</name>
    <dbReference type="NCBI Taxonomy" id="60185"/>
    <lineage>
        <taxon>Eukaryota</taxon>
        <taxon>Fungi</taxon>
        <taxon>Fungi incertae sedis</taxon>
        <taxon>Mucoromycota</taxon>
        <taxon>Mucoromycotina</taxon>
        <taxon>Mucoromycetes</taxon>
        <taxon>Mucorales</taxon>
        <taxon>Lichtheimiaceae</taxon>
        <taxon>Phascolomyces</taxon>
    </lineage>
</organism>